<accession>A0A4C1WFC5</accession>
<keyword evidence="2" id="KW-1185">Reference proteome</keyword>
<name>A0A4C1WFC5_EUMVA</name>
<comment type="caution">
    <text evidence="1">The sequence shown here is derived from an EMBL/GenBank/DDBJ whole genome shotgun (WGS) entry which is preliminary data.</text>
</comment>
<organism evidence="1 2">
    <name type="scientific">Eumeta variegata</name>
    <name type="common">Bagworm moth</name>
    <name type="synonym">Eumeta japonica</name>
    <dbReference type="NCBI Taxonomy" id="151549"/>
    <lineage>
        <taxon>Eukaryota</taxon>
        <taxon>Metazoa</taxon>
        <taxon>Ecdysozoa</taxon>
        <taxon>Arthropoda</taxon>
        <taxon>Hexapoda</taxon>
        <taxon>Insecta</taxon>
        <taxon>Pterygota</taxon>
        <taxon>Neoptera</taxon>
        <taxon>Endopterygota</taxon>
        <taxon>Lepidoptera</taxon>
        <taxon>Glossata</taxon>
        <taxon>Ditrysia</taxon>
        <taxon>Tineoidea</taxon>
        <taxon>Psychidae</taxon>
        <taxon>Oiketicinae</taxon>
        <taxon>Eumeta</taxon>
    </lineage>
</organism>
<protein>
    <submittedName>
        <fullName evidence="1">Uncharacterized protein</fullName>
    </submittedName>
</protein>
<sequence>MRRLPSEPEQQAAPPNERSVPLFSSEAAIFYSLDVTFGTPAAEHGHPPFRRRSPRSENESAVYESRTSALFRGWGRLAIVDTAPCNTALALRSQFALHIRHSAATGLIRICRELLLTQVYQRRAVRSAKRPDIIVKCNNPTALCRCRPTTERRSELSCSLAYNASAEVGAGCNDERA</sequence>
<gene>
    <name evidence="1" type="ORF">EVAR_8433_1</name>
</gene>
<proteinExistence type="predicted"/>
<dbReference type="AlphaFoldDB" id="A0A4C1WFC5"/>
<dbReference type="EMBL" id="BGZK01000531">
    <property type="protein sequence ID" value="GBP48825.1"/>
    <property type="molecule type" value="Genomic_DNA"/>
</dbReference>
<reference evidence="1 2" key="1">
    <citation type="journal article" date="2019" name="Commun. Biol.">
        <title>The bagworm genome reveals a unique fibroin gene that provides high tensile strength.</title>
        <authorList>
            <person name="Kono N."/>
            <person name="Nakamura H."/>
            <person name="Ohtoshi R."/>
            <person name="Tomita M."/>
            <person name="Numata K."/>
            <person name="Arakawa K."/>
        </authorList>
    </citation>
    <scope>NUCLEOTIDE SEQUENCE [LARGE SCALE GENOMIC DNA]</scope>
</reference>
<dbReference type="Proteomes" id="UP000299102">
    <property type="component" value="Unassembled WGS sequence"/>
</dbReference>
<evidence type="ECO:0000313" key="1">
    <source>
        <dbReference type="EMBL" id="GBP48825.1"/>
    </source>
</evidence>
<evidence type="ECO:0000313" key="2">
    <source>
        <dbReference type="Proteomes" id="UP000299102"/>
    </source>
</evidence>